<comment type="subcellular location">
    <subcellularLocation>
        <location evidence="1">Membrane</location>
    </subcellularLocation>
</comment>
<name>A0A0D3J5F0_EMIH1</name>
<proteinExistence type="predicted"/>
<dbReference type="EnsemblProtists" id="EOD18735">
    <property type="protein sequence ID" value="EOD18735"/>
    <property type="gene ID" value="EMIHUDRAFT_243525"/>
</dbReference>
<dbReference type="GO" id="GO:0016020">
    <property type="term" value="C:membrane"/>
    <property type="evidence" value="ECO:0007669"/>
    <property type="project" value="UniProtKB-SubCell"/>
</dbReference>
<evidence type="ECO:0000256" key="4">
    <source>
        <dbReference type="ARBA" id="ARBA00022989"/>
    </source>
</evidence>
<dbReference type="PANTHER" id="PTHR48020">
    <property type="entry name" value="PROTON MYO-INOSITOL COTRANSPORTER"/>
    <property type="match status" value="1"/>
</dbReference>
<dbReference type="InterPro" id="IPR036259">
    <property type="entry name" value="MFS_trans_sf"/>
</dbReference>
<dbReference type="InterPro" id="IPR050814">
    <property type="entry name" value="Myo-inositol_Transporter"/>
</dbReference>
<dbReference type="RefSeq" id="XP_005771164.1">
    <property type="nucleotide sequence ID" value="XM_005771107.1"/>
</dbReference>
<evidence type="ECO:0000313" key="10">
    <source>
        <dbReference type="Proteomes" id="UP000013827"/>
    </source>
</evidence>
<dbReference type="HOGENOM" id="CLU_701014_0_0_1"/>
<dbReference type="GeneID" id="17264278"/>
<evidence type="ECO:0000256" key="5">
    <source>
        <dbReference type="ARBA" id="ARBA00023136"/>
    </source>
</evidence>
<dbReference type="PANTHER" id="PTHR48020:SF12">
    <property type="entry name" value="PROTON MYO-INOSITOL COTRANSPORTER"/>
    <property type="match status" value="1"/>
</dbReference>
<dbReference type="InterPro" id="IPR005828">
    <property type="entry name" value="MFS_sugar_transport-like"/>
</dbReference>
<dbReference type="KEGG" id="ehx:EMIHUDRAFT_243525"/>
<keyword evidence="10" id="KW-1185">Reference proteome</keyword>
<dbReference type="Gene3D" id="1.20.1250.20">
    <property type="entry name" value="MFS general substrate transporter like domains"/>
    <property type="match status" value="1"/>
</dbReference>
<dbReference type="eggNOG" id="KOG0569">
    <property type="taxonomic scope" value="Eukaryota"/>
</dbReference>
<dbReference type="Proteomes" id="UP000013827">
    <property type="component" value="Unassembled WGS sequence"/>
</dbReference>
<dbReference type="PaxDb" id="2903-EOD18735"/>
<dbReference type="SUPFAM" id="SSF103473">
    <property type="entry name" value="MFS general substrate transporter"/>
    <property type="match status" value="1"/>
</dbReference>
<keyword evidence="8" id="KW-0732">Signal</keyword>
<feature type="transmembrane region" description="Helical" evidence="7">
    <location>
        <begin position="214"/>
        <end position="235"/>
    </location>
</feature>
<keyword evidence="5 7" id="KW-0472">Membrane</keyword>
<evidence type="ECO:0008006" key="11">
    <source>
        <dbReference type="Google" id="ProtNLM"/>
    </source>
</evidence>
<sequence>MLGLAGPPALLLLLVAAAVPESPVWLRSDAERARSARAASTPRATAPSFAPSPPAVAAASPRAARQIGSPRPPPSPSRCASGRSEVAIQSLPSVPTRIWDHGETVADKVTLRAVLADPSARRPLLAAAGLAVGNTAIMVQPLQNYTTDIMVRAGASDPFFCALLAGLARLAGVCVCVLLVDRVGRRPLLLAGAAGIAGCYLLMALAYARNEPSLLAAGLIALFFCWAGSWAGWACRRLSRASPARPPHAPAVEYRLVWTVSAELLPDSLRASGMGAILIVFWTLNFVACQEVERVMQALTPQGAMAAFAILSVGAFAYVATCVAETQPEGEAQGGAEQLRGISLHHRRDGHSHGTDSHSGSDSEWDTHVGRGEGAGPTAAKQSGGGAAHRRSLH</sequence>
<dbReference type="Pfam" id="PF00083">
    <property type="entry name" value="Sugar_tr"/>
    <property type="match status" value="1"/>
</dbReference>
<evidence type="ECO:0000256" key="1">
    <source>
        <dbReference type="ARBA" id="ARBA00004370"/>
    </source>
</evidence>
<protein>
    <recommendedName>
        <fullName evidence="11">Major facilitator superfamily (MFS) profile domain-containing protein</fullName>
    </recommendedName>
</protein>
<dbReference type="AlphaFoldDB" id="A0A0D3J5F0"/>
<accession>A0A0D3J5F0</accession>
<evidence type="ECO:0000256" key="2">
    <source>
        <dbReference type="ARBA" id="ARBA00022448"/>
    </source>
</evidence>
<evidence type="ECO:0000256" key="7">
    <source>
        <dbReference type="SAM" id="Phobius"/>
    </source>
</evidence>
<dbReference type="GO" id="GO:0022857">
    <property type="term" value="F:transmembrane transporter activity"/>
    <property type="evidence" value="ECO:0007669"/>
    <property type="project" value="InterPro"/>
</dbReference>
<keyword evidence="2" id="KW-0813">Transport</keyword>
<keyword evidence="3 7" id="KW-0812">Transmembrane</keyword>
<organism evidence="9 10">
    <name type="scientific">Emiliania huxleyi (strain CCMP1516)</name>
    <dbReference type="NCBI Taxonomy" id="280463"/>
    <lineage>
        <taxon>Eukaryota</taxon>
        <taxon>Haptista</taxon>
        <taxon>Haptophyta</taxon>
        <taxon>Prymnesiophyceae</taxon>
        <taxon>Isochrysidales</taxon>
        <taxon>Noelaerhabdaceae</taxon>
        <taxon>Emiliania</taxon>
    </lineage>
</organism>
<feature type="transmembrane region" description="Helical" evidence="7">
    <location>
        <begin position="187"/>
        <end position="208"/>
    </location>
</feature>
<feature type="region of interest" description="Disordered" evidence="6">
    <location>
        <begin position="36"/>
        <end position="82"/>
    </location>
</feature>
<feature type="compositionally biased region" description="Basic and acidic residues" evidence="6">
    <location>
        <begin position="351"/>
        <end position="371"/>
    </location>
</feature>
<evidence type="ECO:0000256" key="6">
    <source>
        <dbReference type="SAM" id="MobiDB-lite"/>
    </source>
</evidence>
<evidence type="ECO:0000256" key="8">
    <source>
        <dbReference type="SAM" id="SignalP"/>
    </source>
</evidence>
<reference evidence="10" key="1">
    <citation type="journal article" date="2013" name="Nature">
        <title>Pan genome of the phytoplankton Emiliania underpins its global distribution.</title>
        <authorList>
            <person name="Read B.A."/>
            <person name="Kegel J."/>
            <person name="Klute M.J."/>
            <person name="Kuo A."/>
            <person name="Lefebvre S.C."/>
            <person name="Maumus F."/>
            <person name="Mayer C."/>
            <person name="Miller J."/>
            <person name="Monier A."/>
            <person name="Salamov A."/>
            <person name="Young J."/>
            <person name="Aguilar M."/>
            <person name="Claverie J.M."/>
            <person name="Frickenhaus S."/>
            <person name="Gonzalez K."/>
            <person name="Herman E.K."/>
            <person name="Lin Y.C."/>
            <person name="Napier J."/>
            <person name="Ogata H."/>
            <person name="Sarno A.F."/>
            <person name="Shmutz J."/>
            <person name="Schroeder D."/>
            <person name="de Vargas C."/>
            <person name="Verret F."/>
            <person name="von Dassow P."/>
            <person name="Valentin K."/>
            <person name="Van de Peer Y."/>
            <person name="Wheeler G."/>
            <person name="Dacks J.B."/>
            <person name="Delwiche C.F."/>
            <person name="Dyhrman S.T."/>
            <person name="Glockner G."/>
            <person name="John U."/>
            <person name="Richards T."/>
            <person name="Worden A.Z."/>
            <person name="Zhang X."/>
            <person name="Grigoriev I.V."/>
            <person name="Allen A.E."/>
            <person name="Bidle K."/>
            <person name="Borodovsky M."/>
            <person name="Bowler C."/>
            <person name="Brownlee C."/>
            <person name="Cock J.M."/>
            <person name="Elias M."/>
            <person name="Gladyshev V.N."/>
            <person name="Groth M."/>
            <person name="Guda C."/>
            <person name="Hadaegh A."/>
            <person name="Iglesias-Rodriguez M.D."/>
            <person name="Jenkins J."/>
            <person name="Jones B.M."/>
            <person name="Lawson T."/>
            <person name="Leese F."/>
            <person name="Lindquist E."/>
            <person name="Lobanov A."/>
            <person name="Lomsadze A."/>
            <person name="Malik S.B."/>
            <person name="Marsh M.E."/>
            <person name="Mackinder L."/>
            <person name="Mock T."/>
            <person name="Mueller-Roeber B."/>
            <person name="Pagarete A."/>
            <person name="Parker M."/>
            <person name="Probert I."/>
            <person name="Quesneville H."/>
            <person name="Raines C."/>
            <person name="Rensing S.A."/>
            <person name="Riano-Pachon D.M."/>
            <person name="Richier S."/>
            <person name="Rokitta S."/>
            <person name="Shiraiwa Y."/>
            <person name="Soanes D.M."/>
            <person name="van der Giezen M."/>
            <person name="Wahlund T.M."/>
            <person name="Williams B."/>
            <person name="Wilson W."/>
            <person name="Wolfe G."/>
            <person name="Wurch L.L."/>
        </authorList>
    </citation>
    <scope>NUCLEOTIDE SEQUENCE</scope>
</reference>
<feature type="chain" id="PRO_5044291330" description="Major facilitator superfamily (MFS) profile domain-containing protein" evidence="8">
    <location>
        <begin position="19"/>
        <end position="394"/>
    </location>
</feature>
<feature type="transmembrane region" description="Helical" evidence="7">
    <location>
        <begin position="159"/>
        <end position="180"/>
    </location>
</feature>
<evidence type="ECO:0000256" key="3">
    <source>
        <dbReference type="ARBA" id="ARBA00022692"/>
    </source>
</evidence>
<feature type="transmembrane region" description="Helical" evidence="7">
    <location>
        <begin position="303"/>
        <end position="320"/>
    </location>
</feature>
<reference evidence="9" key="2">
    <citation type="submission" date="2024-10" db="UniProtKB">
        <authorList>
            <consortium name="EnsemblProtists"/>
        </authorList>
    </citation>
    <scope>IDENTIFICATION</scope>
</reference>
<feature type="region of interest" description="Disordered" evidence="6">
    <location>
        <begin position="346"/>
        <end position="394"/>
    </location>
</feature>
<keyword evidence="4 7" id="KW-1133">Transmembrane helix</keyword>
<evidence type="ECO:0000313" key="9">
    <source>
        <dbReference type="EnsemblProtists" id="EOD18735"/>
    </source>
</evidence>
<feature type="compositionally biased region" description="Low complexity" evidence="6">
    <location>
        <begin position="36"/>
        <end position="65"/>
    </location>
</feature>
<feature type="signal peptide" evidence="8">
    <location>
        <begin position="1"/>
        <end position="18"/>
    </location>
</feature>